<comment type="similarity">
    <text evidence="1">Belongs to the NifX/NifY family.</text>
</comment>
<protein>
    <recommendedName>
        <fullName evidence="3">Dinitrogenase iron-molybdenum cofactor biosynthesis domain-containing protein</fullName>
    </recommendedName>
</protein>
<dbReference type="SUPFAM" id="SSF53146">
    <property type="entry name" value="Nitrogenase accessory factor-like"/>
    <property type="match status" value="1"/>
</dbReference>
<dbReference type="InterPro" id="IPR034169">
    <property type="entry name" value="NifX-like"/>
</dbReference>
<name>A0ABP8Q6R2_9GAMM</name>
<gene>
    <name evidence="4" type="ORF">GCM10023095_14990</name>
</gene>
<proteinExistence type="inferred from homology"/>
<reference evidence="5" key="1">
    <citation type="journal article" date="2019" name="Int. J. Syst. Evol. Microbiol.">
        <title>The Global Catalogue of Microorganisms (GCM) 10K type strain sequencing project: providing services to taxonomists for standard genome sequencing and annotation.</title>
        <authorList>
            <consortium name="The Broad Institute Genomics Platform"/>
            <consortium name="The Broad Institute Genome Sequencing Center for Infectious Disease"/>
            <person name="Wu L."/>
            <person name="Ma J."/>
        </authorList>
    </citation>
    <scope>NUCLEOTIDE SEQUENCE [LARGE SCALE GENOMIC DNA]</scope>
    <source>
        <strain evidence="5">JCM 32226</strain>
    </source>
</reference>
<dbReference type="Pfam" id="PF02579">
    <property type="entry name" value="Nitro_FeMo-Co"/>
    <property type="match status" value="1"/>
</dbReference>
<evidence type="ECO:0000259" key="3">
    <source>
        <dbReference type="Pfam" id="PF02579"/>
    </source>
</evidence>
<dbReference type="Gene3D" id="3.30.420.130">
    <property type="entry name" value="Dinitrogenase iron-molybdenum cofactor biosynthesis domain"/>
    <property type="match status" value="1"/>
</dbReference>
<dbReference type="PANTHER" id="PTHR33937:SF1">
    <property type="entry name" value="IRON-MOLIBDENUM COFACTOR PROCESSING PROTEIN"/>
    <property type="match status" value="1"/>
</dbReference>
<evidence type="ECO:0000313" key="4">
    <source>
        <dbReference type="EMBL" id="GAA4497817.1"/>
    </source>
</evidence>
<organism evidence="4 5">
    <name type="scientific">Pseudaeromonas paramecii</name>
    <dbReference type="NCBI Taxonomy" id="2138166"/>
    <lineage>
        <taxon>Bacteria</taxon>
        <taxon>Pseudomonadati</taxon>
        <taxon>Pseudomonadota</taxon>
        <taxon>Gammaproteobacteria</taxon>
        <taxon>Aeromonadales</taxon>
        <taxon>Aeromonadaceae</taxon>
        <taxon>Pseudaeromonas</taxon>
    </lineage>
</organism>
<accession>A0ABP8Q6R2</accession>
<dbReference type="InterPro" id="IPR036105">
    <property type="entry name" value="DiNase_FeMo-co_biosyn_sf"/>
</dbReference>
<keyword evidence="2" id="KW-0535">Nitrogen fixation</keyword>
<sequence length="226" mass="24816">MHPHLESQVYWRLIALAQEVPELPQTSLFDWLADVLDGPLTSAQLAKLSLAVLQRKLPAELASLSAERWQTLLQILQGALPAHLDPKPQPAAPGSLRAAFASSDGLSVNGHFGNCTLFFIYQLDGQSQTLVDIRRYQQQESMEANEARASLLDGCHLLFCEAIGGPAAARVIRHGIHPIKVKQDRDIQSQLSQLNVLMSGTLPPWLAKVLGRKSDLSVRYAEDDGL</sequence>
<evidence type="ECO:0000313" key="5">
    <source>
        <dbReference type="Proteomes" id="UP001501321"/>
    </source>
</evidence>
<keyword evidence="5" id="KW-1185">Reference proteome</keyword>
<comment type="caution">
    <text evidence="4">The sequence shown here is derived from an EMBL/GenBank/DDBJ whole genome shotgun (WGS) entry which is preliminary data.</text>
</comment>
<dbReference type="InterPro" id="IPR051840">
    <property type="entry name" value="NifX/NifY_domain"/>
</dbReference>
<dbReference type="Proteomes" id="UP001501321">
    <property type="component" value="Unassembled WGS sequence"/>
</dbReference>
<dbReference type="CDD" id="cd00853">
    <property type="entry name" value="NifX"/>
    <property type="match status" value="1"/>
</dbReference>
<dbReference type="InterPro" id="IPR003731">
    <property type="entry name" value="Di-Nase_FeMo-co_biosynth"/>
</dbReference>
<evidence type="ECO:0000256" key="1">
    <source>
        <dbReference type="ARBA" id="ARBA00010285"/>
    </source>
</evidence>
<dbReference type="EMBL" id="BAABFC010000010">
    <property type="protein sequence ID" value="GAA4497817.1"/>
    <property type="molecule type" value="Genomic_DNA"/>
</dbReference>
<evidence type="ECO:0000256" key="2">
    <source>
        <dbReference type="ARBA" id="ARBA00023231"/>
    </source>
</evidence>
<dbReference type="PANTHER" id="PTHR33937">
    <property type="entry name" value="IRON-MOLYBDENUM PROTEIN-RELATED-RELATED"/>
    <property type="match status" value="1"/>
</dbReference>
<dbReference type="RefSeq" id="WP_345011620.1">
    <property type="nucleotide sequence ID" value="NZ_BAABFC010000010.1"/>
</dbReference>
<feature type="domain" description="Dinitrogenase iron-molybdenum cofactor biosynthesis" evidence="3">
    <location>
        <begin position="105"/>
        <end position="193"/>
    </location>
</feature>